<evidence type="ECO:0000256" key="1">
    <source>
        <dbReference type="ARBA" id="ARBA00001974"/>
    </source>
</evidence>
<organism evidence="8 9">
    <name type="scientific">Ligilactobacillus pobuzihii</name>
    <dbReference type="NCBI Taxonomy" id="449659"/>
    <lineage>
        <taxon>Bacteria</taxon>
        <taxon>Bacillati</taxon>
        <taxon>Bacillota</taxon>
        <taxon>Bacilli</taxon>
        <taxon>Lactobacillales</taxon>
        <taxon>Lactobacillaceae</taxon>
        <taxon>Ligilactobacillus</taxon>
    </lineage>
</organism>
<keyword evidence="9" id="KW-1185">Reference proteome</keyword>
<evidence type="ECO:0000256" key="4">
    <source>
        <dbReference type="ARBA" id="ARBA00022827"/>
    </source>
</evidence>
<dbReference type="Pfam" id="PF00441">
    <property type="entry name" value="Acyl-CoA_dh_1"/>
    <property type="match status" value="1"/>
</dbReference>
<protein>
    <submittedName>
        <fullName evidence="8">Glutaryl-CoA dehydrogenase</fullName>
    </submittedName>
</protein>
<dbReference type="InterPro" id="IPR046373">
    <property type="entry name" value="Acyl-CoA_Oxase/DH_mid-dom_sf"/>
</dbReference>
<dbReference type="InterPro" id="IPR045008">
    <property type="entry name" value="ACX4-like"/>
</dbReference>
<keyword evidence="3 5" id="KW-0285">Flavoprotein</keyword>
<dbReference type="STRING" id="449659.IV66_GL000346"/>
<dbReference type="EMBL" id="JQCN01000052">
    <property type="protein sequence ID" value="KRN98057.1"/>
    <property type="molecule type" value="Genomic_DNA"/>
</dbReference>
<dbReference type="GO" id="GO:0003995">
    <property type="term" value="F:acyl-CoA dehydrogenase activity"/>
    <property type="evidence" value="ECO:0007669"/>
    <property type="project" value="InterPro"/>
</dbReference>
<dbReference type="PROSITE" id="PS00073">
    <property type="entry name" value="ACYL_COA_DH_2"/>
    <property type="match status" value="1"/>
</dbReference>
<sequence>MKESKADQKFEERGLFFSDLYGFSNKLTQAEKSKLQELEKVLQEDIHPLLADGWDKAQYPLDAMQKLYDLHLIDAPSLTKGREDKSTSELYRGFRAYTLAKTDPVVGTFYTQNAGLFHECVRLGGSDEQVARLMPGVRSWEHPGAMAMTEPEHGSDIAGGVSATAKREGDTWILNGHKKWIGGGAVVEYLGFFARDVDDDQVKLFYVPRETKGVETFVQPQKGLFRMMPNAEIIMKDVKVSEADRAQKVNSWRDVAHILRNTRSDVAWLLAGATAGAFESALKYTRERQQFGRPLSKFQLIQEKLAKMAMNCQSTLAISARLAEEQEQGIYLEENSSMAKMHNGLKARETSELAREVCGGNGILLEYDVVRFFTDIEAMYTYEGTNEINSLIIGRYYTGTGAFV</sequence>
<dbReference type="PANTHER" id="PTHR43188:SF1">
    <property type="entry name" value="ACYL-COA DEHYDROGENASE"/>
    <property type="match status" value="1"/>
</dbReference>
<keyword evidence="5" id="KW-0560">Oxidoreductase</keyword>
<dbReference type="OrthoDB" id="9802447at2"/>
<evidence type="ECO:0000259" key="7">
    <source>
        <dbReference type="Pfam" id="PF02770"/>
    </source>
</evidence>
<dbReference type="PATRIC" id="fig|449659.4.peg.345"/>
<dbReference type="InterPro" id="IPR009075">
    <property type="entry name" value="AcylCo_DH/oxidase_C"/>
</dbReference>
<dbReference type="Gene3D" id="1.10.540.10">
    <property type="entry name" value="Acyl-CoA dehydrogenase/oxidase, N-terminal domain"/>
    <property type="match status" value="1"/>
</dbReference>
<gene>
    <name evidence="8" type="ORF">IV66_GL000346</name>
</gene>
<evidence type="ECO:0000313" key="9">
    <source>
        <dbReference type="Proteomes" id="UP000051886"/>
    </source>
</evidence>
<dbReference type="InterPro" id="IPR006091">
    <property type="entry name" value="Acyl-CoA_Oxase/DH_mid-dom"/>
</dbReference>
<comment type="cofactor">
    <cofactor evidence="1 5">
        <name>FAD</name>
        <dbReference type="ChEBI" id="CHEBI:57692"/>
    </cofactor>
</comment>
<evidence type="ECO:0000259" key="6">
    <source>
        <dbReference type="Pfam" id="PF00441"/>
    </source>
</evidence>
<name>A0A0R2L873_9LACO</name>
<dbReference type="Gene3D" id="2.40.110.10">
    <property type="entry name" value="Butyryl-CoA Dehydrogenase, subunit A, domain 2"/>
    <property type="match status" value="1"/>
</dbReference>
<comment type="caution">
    <text evidence="8">The sequence shown here is derived from an EMBL/GenBank/DDBJ whole genome shotgun (WGS) entry which is preliminary data.</text>
</comment>
<dbReference type="RefSeq" id="WP_017867607.1">
    <property type="nucleotide sequence ID" value="NZ_BJYB01000003.1"/>
</dbReference>
<keyword evidence="4 5" id="KW-0274">FAD</keyword>
<dbReference type="GO" id="GO:0050660">
    <property type="term" value="F:flavin adenine dinucleotide binding"/>
    <property type="evidence" value="ECO:0007669"/>
    <property type="project" value="InterPro"/>
</dbReference>
<accession>A0A0R2L873</accession>
<dbReference type="GO" id="GO:0006635">
    <property type="term" value="P:fatty acid beta-oxidation"/>
    <property type="evidence" value="ECO:0007669"/>
    <property type="project" value="InterPro"/>
</dbReference>
<evidence type="ECO:0000313" key="8">
    <source>
        <dbReference type="EMBL" id="KRN98057.1"/>
    </source>
</evidence>
<proteinExistence type="inferred from homology"/>
<evidence type="ECO:0000256" key="5">
    <source>
        <dbReference type="RuleBase" id="RU362125"/>
    </source>
</evidence>
<dbReference type="AlphaFoldDB" id="A0A0R2L873"/>
<dbReference type="Pfam" id="PF02770">
    <property type="entry name" value="Acyl-CoA_dh_M"/>
    <property type="match status" value="1"/>
</dbReference>
<dbReference type="InterPro" id="IPR036250">
    <property type="entry name" value="AcylCo_DH-like_C"/>
</dbReference>
<evidence type="ECO:0000256" key="3">
    <source>
        <dbReference type="ARBA" id="ARBA00022630"/>
    </source>
</evidence>
<feature type="domain" description="Acyl-CoA oxidase/dehydrogenase middle" evidence="7">
    <location>
        <begin position="145"/>
        <end position="238"/>
    </location>
</feature>
<evidence type="ECO:0000256" key="2">
    <source>
        <dbReference type="ARBA" id="ARBA00009347"/>
    </source>
</evidence>
<reference evidence="8 9" key="1">
    <citation type="journal article" date="2015" name="Genome Announc.">
        <title>Expanding the biotechnology potential of lactobacilli through comparative genomics of 213 strains and associated genera.</title>
        <authorList>
            <person name="Sun Z."/>
            <person name="Harris H.M."/>
            <person name="McCann A."/>
            <person name="Guo C."/>
            <person name="Argimon S."/>
            <person name="Zhang W."/>
            <person name="Yang X."/>
            <person name="Jeffery I.B."/>
            <person name="Cooney J.C."/>
            <person name="Kagawa T.F."/>
            <person name="Liu W."/>
            <person name="Song Y."/>
            <person name="Salvetti E."/>
            <person name="Wrobel A."/>
            <person name="Rasinkangas P."/>
            <person name="Parkhill J."/>
            <person name="Rea M.C."/>
            <person name="O'Sullivan O."/>
            <person name="Ritari J."/>
            <person name="Douillard F.P."/>
            <person name="Paul Ross R."/>
            <person name="Yang R."/>
            <person name="Briner A.E."/>
            <person name="Felis G.E."/>
            <person name="de Vos W.M."/>
            <person name="Barrangou R."/>
            <person name="Klaenhammer T.R."/>
            <person name="Caufield P.W."/>
            <person name="Cui Y."/>
            <person name="Zhang H."/>
            <person name="O'Toole P.W."/>
        </authorList>
    </citation>
    <scope>NUCLEOTIDE SEQUENCE [LARGE SCALE GENOMIC DNA]</scope>
    <source>
        <strain evidence="8 9">NBRC 103219</strain>
    </source>
</reference>
<comment type="similarity">
    <text evidence="2 5">Belongs to the acyl-CoA dehydrogenase family.</text>
</comment>
<dbReference type="Gene3D" id="1.20.140.10">
    <property type="entry name" value="Butyryl-CoA Dehydrogenase, subunit A, domain 3"/>
    <property type="match status" value="1"/>
</dbReference>
<dbReference type="SUPFAM" id="SSF47203">
    <property type="entry name" value="Acyl-CoA dehydrogenase C-terminal domain-like"/>
    <property type="match status" value="1"/>
</dbReference>
<dbReference type="InterPro" id="IPR006089">
    <property type="entry name" value="Acyl-CoA_DH_CS"/>
</dbReference>
<dbReference type="PANTHER" id="PTHR43188">
    <property type="entry name" value="ACYL-COENZYME A OXIDASE"/>
    <property type="match status" value="1"/>
</dbReference>
<dbReference type="SUPFAM" id="SSF56645">
    <property type="entry name" value="Acyl-CoA dehydrogenase NM domain-like"/>
    <property type="match status" value="1"/>
</dbReference>
<dbReference type="Proteomes" id="UP000051886">
    <property type="component" value="Unassembled WGS sequence"/>
</dbReference>
<dbReference type="InterPro" id="IPR037069">
    <property type="entry name" value="AcylCoA_DH/ox_N_sf"/>
</dbReference>
<feature type="domain" description="Acyl-CoA dehydrogenase/oxidase C-terminal" evidence="6">
    <location>
        <begin position="252"/>
        <end position="395"/>
    </location>
</feature>
<dbReference type="InterPro" id="IPR009100">
    <property type="entry name" value="AcylCoA_DH/oxidase_NM_dom_sf"/>
</dbReference>